<feature type="active site" description="Proton donor" evidence="13">
    <location>
        <position position="87"/>
    </location>
</feature>
<evidence type="ECO:0000256" key="15">
    <source>
        <dbReference type="RuleBase" id="RU364006"/>
    </source>
</evidence>
<feature type="binding site" evidence="14">
    <location>
        <position position="118"/>
    </location>
    <ligand>
        <name>Zn(2+)</name>
        <dbReference type="ChEBI" id="CHEBI:29105"/>
        <note>catalytic</note>
    </ligand>
</feature>
<dbReference type="STRING" id="574650.SAMN04487966_10622"/>
<evidence type="ECO:0000256" key="8">
    <source>
        <dbReference type="ARBA" id="ARBA00022833"/>
    </source>
</evidence>
<keyword evidence="7 15" id="KW-0378">Hydrolase</keyword>
<protein>
    <recommendedName>
        <fullName evidence="5 15">Cytidine deaminase</fullName>
        <ecNumber evidence="4 15">3.5.4.5</ecNumber>
    </recommendedName>
    <alternativeName>
        <fullName evidence="9 15">Cytidine aminohydrolase</fullName>
    </alternativeName>
</protein>
<reference evidence="17 18" key="1">
    <citation type="submission" date="2016-10" db="EMBL/GenBank/DDBJ databases">
        <authorList>
            <person name="de Groot N.N."/>
        </authorList>
    </citation>
    <scope>NUCLEOTIDE SEQUENCE [LARGE SCALE GENOMIC DNA]</scope>
    <source>
        <strain evidence="17 18">CGMCC 1.7054</strain>
    </source>
</reference>
<comment type="function">
    <text evidence="12">Recycles cytidine and 2-deoxycytidine for uridine and 2-deoxyuridine synthesis, respectively. Catalyzes the hydrolytic deamination of cytidine and 2-deoxycytidine to form, respectively, uridine and 2-deoxyuridine.</text>
</comment>
<feature type="domain" description="CMP/dCMP-type deaminase" evidence="16">
    <location>
        <begin position="33"/>
        <end position="155"/>
    </location>
</feature>
<dbReference type="GO" id="GO:0005829">
    <property type="term" value="C:cytosol"/>
    <property type="evidence" value="ECO:0007669"/>
    <property type="project" value="TreeGrafter"/>
</dbReference>
<gene>
    <name evidence="17" type="ORF">SAMN04487966_10622</name>
</gene>
<evidence type="ECO:0000256" key="4">
    <source>
        <dbReference type="ARBA" id="ARBA00012783"/>
    </source>
</evidence>
<comment type="cofactor">
    <cofactor evidence="1 14 15">
        <name>Zn(2+)</name>
        <dbReference type="ChEBI" id="CHEBI:29105"/>
    </cofactor>
</comment>
<evidence type="ECO:0000256" key="2">
    <source>
        <dbReference type="ARBA" id="ARBA00003949"/>
    </source>
</evidence>
<evidence type="ECO:0000256" key="10">
    <source>
        <dbReference type="ARBA" id="ARBA00049252"/>
    </source>
</evidence>
<organism evidence="17 18">
    <name type="scientific">Micrococcus terreus</name>
    <dbReference type="NCBI Taxonomy" id="574650"/>
    <lineage>
        <taxon>Bacteria</taxon>
        <taxon>Bacillati</taxon>
        <taxon>Actinomycetota</taxon>
        <taxon>Actinomycetes</taxon>
        <taxon>Micrococcales</taxon>
        <taxon>Micrococcaceae</taxon>
        <taxon>Micrococcus</taxon>
    </lineage>
</organism>
<dbReference type="GO" id="GO:0055086">
    <property type="term" value="P:nucleobase-containing small molecule metabolic process"/>
    <property type="evidence" value="ECO:0007669"/>
    <property type="project" value="UniProtKB-ARBA"/>
</dbReference>
<evidence type="ECO:0000256" key="12">
    <source>
        <dbReference type="ARBA" id="ARBA00056327"/>
    </source>
</evidence>
<dbReference type="InterPro" id="IPR006262">
    <property type="entry name" value="Cyt_deam_tetra"/>
</dbReference>
<dbReference type="Pfam" id="PF00383">
    <property type="entry name" value="dCMP_cyt_deam_1"/>
    <property type="match status" value="1"/>
</dbReference>
<sequence>MSSDPDFTDDVSDGFEDELFTASIPLVRSESSIDWGRLESAARAAMTRAYVPYSGFPVGAAALVEDGRIVAGCNIENASLGLTLCAECSLVSELHRTGGGRLVAFYCVDGRGEILMPCGRCRQLLYEFHAPGMKLMSTQGVKTMDEILPQAFGPEDMAAAEQRGRTQT</sequence>
<keyword evidence="8 14" id="KW-0862">Zinc</keyword>
<keyword evidence="6 14" id="KW-0479">Metal-binding</keyword>
<evidence type="ECO:0000313" key="18">
    <source>
        <dbReference type="Proteomes" id="UP000198881"/>
    </source>
</evidence>
<dbReference type="NCBIfam" id="NF004064">
    <property type="entry name" value="PRK05578.1"/>
    <property type="match status" value="1"/>
</dbReference>
<dbReference type="InterPro" id="IPR016193">
    <property type="entry name" value="Cytidine_deaminase-like"/>
</dbReference>
<dbReference type="PANTHER" id="PTHR11644:SF2">
    <property type="entry name" value="CYTIDINE DEAMINASE"/>
    <property type="match status" value="1"/>
</dbReference>
<proteinExistence type="inferred from homology"/>
<dbReference type="SUPFAM" id="SSF53927">
    <property type="entry name" value="Cytidine deaminase-like"/>
    <property type="match status" value="1"/>
</dbReference>
<dbReference type="AlphaFoldDB" id="A0A1I7MMG4"/>
<comment type="catalytic activity">
    <reaction evidence="10 15">
        <text>2'-deoxycytidine + H2O + H(+) = 2'-deoxyuridine + NH4(+)</text>
        <dbReference type="Rhea" id="RHEA:13433"/>
        <dbReference type="ChEBI" id="CHEBI:15377"/>
        <dbReference type="ChEBI" id="CHEBI:15378"/>
        <dbReference type="ChEBI" id="CHEBI:15698"/>
        <dbReference type="ChEBI" id="CHEBI:16450"/>
        <dbReference type="ChEBI" id="CHEBI:28938"/>
        <dbReference type="EC" id="3.5.4.5"/>
    </reaction>
</comment>
<evidence type="ECO:0000313" key="17">
    <source>
        <dbReference type="EMBL" id="SFV23078.1"/>
    </source>
</evidence>
<evidence type="ECO:0000256" key="6">
    <source>
        <dbReference type="ARBA" id="ARBA00022723"/>
    </source>
</evidence>
<dbReference type="GO" id="GO:0072527">
    <property type="term" value="P:pyrimidine-containing compound metabolic process"/>
    <property type="evidence" value="ECO:0007669"/>
    <property type="project" value="UniProtKB-ARBA"/>
</dbReference>
<evidence type="ECO:0000256" key="5">
    <source>
        <dbReference type="ARBA" id="ARBA00018266"/>
    </source>
</evidence>
<dbReference type="PROSITE" id="PS51747">
    <property type="entry name" value="CYT_DCMP_DEAMINASES_2"/>
    <property type="match status" value="1"/>
</dbReference>
<evidence type="ECO:0000256" key="1">
    <source>
        <dbReference type="ARBA" id="ARBA00001947"/>
    </source>
</evidence>
<evidence type="ECO:0000256" key="14">
    <source>
        <dbReference type="PIRSR" id="PIRSR606262-3"/>
    </source>
</evidence>
<evidence type="ECO:0000256" key="3">
    <source>
        <dbReference type="ARBA" id="ARBA00006576"/>
    </source>
</evidence>
<evidence type="ECO:0000256" key="7">
    <source>
        <dbReference type="ARBA" id="ARBA00022801"/>
    </source>
</evidence>
<dbReference type="GO" id="GO:0008270">
    <property type="term" value="F:zinc ion binding"/>
    <property type="evidence" value="ECO:0007669"/>
    <property type="project" value="UniProtKB-UniRule"/>
</dbReference>
<evidence type="ECO:0000256" key="13">
    <source>
        <dbReference type="PIRSR" id="PIRSR606262-1"/>
    </source>
</evidence>
<dbReference type="GO" id="GO:0004126">
    <property type="term" value="F:cytidine deaminase activity"/>
    <property type="evidence" value="ECO:0007669"/>
    <property type="project" value="UniProtKB-UniRule"/>
</dbReference>
<feature type="binding site" evidence="14">
    <location>
        <position position="85"/>
    </location>
    <ligand>
        <name>Zn(2+)</name>
        <dbReference type="ChEBI" id="CHEBI:29105"/>
        <note>catalytic</note>
    </ligand>
</feature>
<name>A0A1I7MMG4_9MICC</name>
<accession>A0A1I7MMG4</accession>
<evidence type="ECO:0000256" key="11">
    <source>
        <dbReference type="ARBA" id="ARBA00049558"/>
    </source>
</evidence>
<dbReference type="InterPro" id="IPR002125">
    <property type="entry name" value="CMP_dCMP_dom"/>
</dbReference>
<comment type="similarity">
    <text evidence="3 15">Belongs to the cytidine and deoxycytidylate deaminase family.</text>
</comment>
<keyword evidence="18" id="KW-1185">Reference proteome</keyword>
<dbReference type="NCBIfam" id="TIGR01354">
    <property type="entry name" value="cyt_deam_tetra"/>
    <property type="match status" value="1"/>
</dbReference>
<comment type="catalytic activity">
    <reaction evidence="11 15">
        <text>cytidine + H2O + H(+) = uridine + NH4(+)</text>
        <dbReference type="Rhea" id="RHEA:16069"/>
        <dbReference type="ChEBI" id="CHEBI:15377"/>
        <dbReference type="ChEBI" id="CHEBI:15378"/>
        <dbReference type="ChEBI" id="CHEBI:16704"/>
        <dbReference type="ChEBI" id="CHEBI:17562"/>
        <dbReference type="ChEBI" id="CHEBI:28938"/>
        <dbReference type="EC" id="3.5.4.5"/>
    </reaction>
</comment>
<dbReference type="CDD" id="cd01283">
    <property type="entry name" value="cytidine_deaminase"/>
    <property type="match status" value="1"/>
</dbReference>
<dbReference type="Gene3D" id="3.40.140.10">
    <property type="entry name" value="Cytidine Deaminase, domain 2"/>
    <property type="match status" value="1"/>
</dbReference>
<evidence type="ECO:0000256" key="9">
    <source>
        <dbReference type="ARBA" id="ARBA00032005"/>
    </source>
</evidence>
<feature type="binding site" evidence="14">
    <location>
        <position position="121"/>
    </location>
    <ligand>
        <name>Zn(2+)</name>
        <dbReference type="ChEBI" id="CHEBI:29105"/>
        <note>catalytic</note>
    </ligand>
</feature>
<dbReference type="EMBL" id="FPCG01000006">
    <property type="protein sequence ID" value="SFV23078.1"/>
    <property type="molecule type" value="Genomic_DNA"/>
</dbReference>
<dbReference type="Proteomes" id="UP000198881">
    <property type="component" value="Unassembled WGS sequence"/>
</dbReference>
<dbReference type="PANTHER" id="PTHR11644">
    <property type="entry name" value="CYTIDINE DEAMINASE"/>
    <property type="match status" value="1"/>
</dbReference>
<dbReference type="EC" id="3.5.4.5" evidence="4 15"/>
<dbReference type="FunFam" id="3.40.140.10:FF:000008">
    <property type="entry name" value="Cytidine deaminase"/>
    <property type="match status" value="1"/>
</dbReference>
<evidence type="ECO:0000259" key="16">
    <source>
        <dbReference type="PROSITE" id="PS51747"/>
    </source>
</evidence>
<dbReference type="InterPro" id="IPR050202">
    <property type="entry name" value="Cyt/Deoxycyt_deaminase"/>
</dbReference>
<comment type="function">
    <text evidence="2 15">This enzyme scavenges exogenous and endogenous cytidine and 2'-deoxycytidine for UMP synthesis.</text>
</comment>